<sequence length="317" mass="33959">MRPNEITDIVQRAAELVAAEYVLPDVAEQIGTHLGERLRSGAYAGAAGPAALGALVTTDLQSVNHDLHLRLKHHDEPLPEAADDPTDEHFARLAARTMGGIVRVQRLPGNVGLLEIAPYVFPPDLAGHALTAALRLLADTDALLLDLRGTEGGSPDGVALLCGWFFAEPVHLHTMHERSGATRQFWSAAWLPVPRYAPEKPVHVLTGPVTFSGGEELAYDLQQFGRATVVGERTRGGAHPRIGHRLHRHLELTVPVARPVHAVSGTNWEGCGVAPDVEVPAGRARDLAYTRSLEALLAADPDRPAADEVRAALAVRG</sequence>
<dbReference type="RefSeq" id="WP_181571869.1">
    <property type="nucleotide sequence ID" value="NZ_CP059322.2"/>
</dbReference>
<proteinExistence type="predicted"/>
<organism evidence="2 3">
    <name type="scientific">Micromonospora robiginosa</name>
    <dbReference type="NCBI Taxonomy" id="2749844"/>
    <lineage>
        <taxon>Bacteria</taxon>
        <taxon>Bacillati</taxon>
        <taxon>Actinomycetota</taxon>
        <taxon>Actinomycetes</taxon>
        <taxon>Micromonosporales</taxon>
        <taxon>Micromonosporaceae</taxon>
        <taxon>Micromonospora</taxon>
    </lineage>
</organism>
<dbReference type="GO" id="GO:0008236">
    <property type="term" value="F:serine-type peptidase activity"/>
    <property type="evidence" value="ECO:0007669"/>
    <property type="project" value="InterPro"/>
</dbReference>
<dbReference type="SMART" id="SM00245">
    <property type="entry name" value="TSPc"/>
    <property type="match status" value="1"/>
</dbReference>
<dbReference type="PANTHER" id="PTHR11261:SF3">
    <property type="entry name" value="RETINOL-BINDING PROTEIN 3"/>
    <property type="match status" value="1"/>
</dbReference>
<dbReference type="CDD" id="cd07563">
    <property type="entry name" value="Peptidase_S41_IRBP"/>
    <property type="match status" value="1"/>
</dbReference>
<evidence type="ECO:0000313" key="3">
    <source>
        <dbReference type="Proteomes" id="UP000510844"/>
    </source>
</evidence>
<name>A0A7L6BBY1_9ACTN</name>
<protein>
    <submittedName>
        <fullName evidence="2">S41 family peptidase</fullName>
    </submittedName>
</protein>
<dbReference type="Proteomes" id="UP000510844">
    <property type="component" value="Chromosome"/>
</dbReference>
<dbReference type="Gene3D" id="3.30.750.44">
    <property type="match status" value="1"/>
</dbReference>
<keyword evidence="3" id="KW-1185">Reference proteome</keyword>
<accession>A0A7L6BBY1</accession>
<reference evidence="2 3" key="2">
    <citation type="journal article" date="2021" name="Mar. Drugs">
        <title>A New Micromonospora Strain with Antibiotic Activity Isolated from the Microbiome of a Mid-Atlantic Deep-Sea Sponge.</title>
        <authorList>
            <person name="Back C.R."/>
            <person name="Stennett H.L."/>
            <person name="Williams S.E."/>
            <person name="Wang L."/>
            <person name="Ojeda Gomez J."/>
            <person name="Abdulle O.M."/>
            <person name="Duffy T."/>
            <person name="Neal C."/>
            <person name="Mantell J."/>
            <person name="Jepson M.A."/>
            <person name="Hendry K.R."/>
            <person name="Powell D."/>
            <person name="Stach J.E.M."/>
            <person name="Essex-Lopresti A.E."/>
            <person name="Willis C.L."/>
            <person name="Curnow P."/>
            <person name="Race P.R."/>
        </authorList>
    </citation>
    <scope>NUCLEOTIDE SEQUENCE [LARGE SCALE GENOMIC DNA]</scope>
    <source>
        <strain evidence="2 3">28ISP2-46</strain>
    </source>
</reference>
<dbReference type="InterPro" id="IPR029045">
    <property type="entry name" value="ClpP/crotonase-like_dom_sf"/>
</dbReference>
<dbReference type="GO" id="GO:0006508">
    <property type="term" value="P:proteolysis"/>
    <property type="evidence" value="ECO:0007669"/>
    <property type="project" value="InterPro"/>
</dbReference>
<gene>
    <name evidence="2" type="ORF">H1D33_11990</name>
</gene>
<dbReference type="PANTHER" id="PTHR11261">
    <property type="entry name" value="INTERPHOTORECEPTOR RETINOID-BINDING PROTEIN"/>
    <property type="match status" value="1"/>
</dbReference>
<evidence type="ECO:0000313" key="2">
    <source>
        <dbReference type="EMBL" id="QLQ39482.1"/>
    </source>
</evidence>
<reference evidence="3" key="1">
    <citation type="submission" date="2020-07" db="EMBL/GenBank/DDBJ databases">
        <title>A new Micromonospora strain with potent antibiotic activity isolated from the microbiome of a mid-Atlantic deep-sea sponge.</title>
        <authorList>
            <person name="Back C.R."/>
            <person name="Stennett H.L."/>
            <person name="Williams S.E."/>
            <person name="Wang L."/>
            <person name="Ojeda Gomez J."/>
            <person name="Abdulle O.M."/>
            <person name="Duffy T."/>
            <person name="Hendry K.R."/>
            <person name="Powell D."/>
            <person name="Stach J.E."/>
            <person name="Essex-Lopresti A.E."/>
            <person name="Willis C.L."/>
            <person name="Curnow P."/>
            <person name="Race P.R."/>
        </authorList>
    </citation>
    <scope>NUCLEOTIDE SEQUENCE [LARGE SCALE GENOMIC DNA]</scope>
    <source>
        <strain evidence="3">28ISP2-46</strain>
    </source>
</reference>
<dbReference type="EMBL" id="CP059322">
    <property type="protein sequence ID" value="QLQ39482.1"/>
    <property type="molecule type" value="Genomic_DNA"/>
</dbReference>
<dbReference type="Gene3D" id="3.90.226.10">
    <property type="entry name" value="2-enoyl-CoA Hydratase, Chain A, domain 1"/>
    <property type="match status" value="1"/>
</dbReference>
<dbReference type="Pfam" id="PF03572">
    <property type="entry name" value="Peptidase_S41"/>
    <property type="match status" value="1"/>
</dbReference>
<dbReference type="KEGG" id="mfeu:H1D33_11990"/>
<evidence type="ECO:0000259" key="1">
    <source>
        <dbReference type="SMART" id="SM00245"/>
    </source>
</evidence>
<feature type="domain" description="Tail specific protease" evidence="1">
    <location>
        <begin position="86"/>
        <end position="280"/>
    </location>
</feature>
<dbReference type="AlphaFoldDB" id="A0A7L6BBY1"/>
<dbReference type="InterPro" id="IPR005151">
    <property type="entry name" value="Tail-specific_protease"/>
</dbReference>
<dbReference type="SUPFAM" id="SSF52096">
    <property type="entry name" value="ClpP/crotonase"/>
    <property type="match status" value="1"/>
</dbReference>
<dbReference type="Pfam" id="PF11918">
    <property type="entry name" value="Peptidase_S41_N"/>
    <property type="match status" value="1"/>
</dbReference>